<protein>
    <recommendedName>
        <fullName evidence="4">DUF4199 domain-containing protein</fullName>
    </recommendedName>
</protein>
<feature type="transmembrane region" description="Helical" evidence="1">
    <location>
        <begin position="36"/>
        <end position="54"/>
    </location>
</feature>
<sequence length="164" mass="18386">MLKELKWGVLFAGAILLWLIIERVAGLHGERIEYHVYFTNLFAVIAIVIYVLALRDKRSSLPNQQMRWSQGFISGLLIAVVVAILSPLLQIIAHYVISPDFFANMQAYAIREGMMEPAAARDYFSLESYMLQSAIGALIMGAITSAIVAFFLRTKAIDRDRSST</sequence>
<keyword evidence="1" id="KW-0472">Membrane</keyword>
<feature type="transmembrane region" description="Helical" evidence="1">
    <location>
        <begin position="75"/>
        <end position="97"/>
    </location>
</feature>
<accession>A0A6S6WM68</accession>
<feature type="transmembrane region" description="Helical" evidence="1">
    <location>
        <begin position="129"/>
        <end position="152"/>
    </location>
</feature>
<keyword evidence="1" id="KW-0812">Transmembrane</keyword>
<evidence type="ECO:0008006" key="4">
    <source>
        <dbReference type="Google" id="ProtNLM"/>
    </source>
</evidence>
<evidence type="ECO:0000313" key="2">
    <source>
        <dbReference type="EMBL" id="CAB0150292.1"/>
    </source>
</evidence>
<evidence type="ECO:0000256" key="1">
    <source>
        <dbReference type="SAM" id="Phobius"/>
    </source>
</evidence>
<dbReference type="RefSeq" id="WP_173919836.1">
    <property type="nucleotide sequence ID" value="NZ_CADCXY010000001.1"/>
</dbReference>
<dbReference type="Proteomes" id="UP000481517">
    <property type="component" value="Unassembled WGS sequence"/>
</dbReference>
<gene>
    <name evidence="2" type="ORF">PSI9734_00845</name>
</gene>
<dbReference type="Pfam" id="PF13858">
    <property type="entry name" value="DUF4199"/>
    <property type="match status" value="1"/>
</dbReference>
<keyword evidence="1" id="KW-1133">Transmembrane helix</keyword>
<dbReference type="InterPro" id="IPR025250">
    <property type="entry name" value="DUF4199"/>
</dbReference>
<organism evidence="2 3">
    <name type="scientific">Pseudidiomarina piscicola</name>
    <dbReference type="NCBI Taxonomy" id="2614830"/>
    <lineage>
        <taxon>Bacteria</taxon>
        <taxon>Pseudomonadati</taxon>
        <taxon>Pseudomonadota</taxon>
        <taxon>Gammaproteobacteria</taxon>
        <taxon>Alteromonadales</taxon>
        <taxon>Idiomarinaceae</taxon>
        <taxon>Pseudidiomarina</taxon>
    </lineage>
</organism>
<name>A0A6S6WM68_9GAMM</name>
<keyword evidence="3" id="KW-1185">Reference proteome</keyword>
<evidence type="ECO:0000313" key="3">
    <source>
        <dbReference type="Proteomes" id="UP000481517"/>
    </source>
</evidence>
<dbReference type="AlphaFoldDB" id="A0A6S6WM68"/>
<proteinExistence type="predicted"/>
<reference evidence="2 3" key="1">
    <citation type="submission" date="2020-02" db="EMBL/GenBank/DDBJ databases">
        <authorList>
            <person name="Rodrigo-Torres L."/>
            <person name="Arahal R. D."/>
            <person name="Lucena T."/>
        </authorList>
    </citation>
    <scope>NUCLEOTIDE SEQUENCE [LARGE SCALE GENOMIC DNA]</scope>
    <source>
        <strain evidence="2 3">CECT 9734</strain>
    </source>
</reference>
<dbReference type="EMBL" id="CADCXY010000001">
    <property type="protein sequence ID" value="CAB0150292.1"/>
    <property type="molecule type" value="Genomic_DNA"/>
</dbReference>